<comment type="caution">
    <text evidence="1">The sequence shown here is derived from an EMBL/GenBank/DDBJ whole genome shotgun (WGS) entry which is preliminary data.</text>
</comment>
<dbReference type="EMBL" id="SUPK01000001">
    <property type="protein sequence ID" value="TJY44151.1"/>
    <property type="molecule type" value="Genomic_DNA"/>
</dbReference>
<evidence type="ECO:0000313" key="1">
    <source>
        <dbReference type="EMBL" id="TJY44151.1"/>
    </source>
</evidence>
<organism evidence="1 2">
    <name type="scientific">Cohnella pontilimi</name>
    <dbReference type="NCBI Taxonomy" id="2564100"/>
    <lineage>
        <taxon>Bacteria</taxon>
        <taxon>Bacillati</taxon>
        <taxon>Bacillota</taxon>
        <taxon>Bacilli</taxon>
        <taxon>Bacillales</taxon>
        <taxon>Paenibacillaceae</taxon>
        <taxon>Cohnella</taxon>
    </lineage>
</organism>
<name>A0A4U0FGU2_9BACL</name>
<keyword evidence="2" id="KW-1185">Reference proteome</keyword>
<dbReference type="RefSeq" id="WP_136775871.1">
    <property type="nucleotide sequence ID" value="NZ_SUPK01000001.1"/>
</dbReference>
<evidence type="ECO:0000313" key="2">
    <source>
        <dbReference type="Proteomes" id="UP000309673"/>
    </source>
</evidence>
<reference evidence="1 2" key="1">
    <citation type="submission" date="2019-04" db="EMBL/GenBank/DDBJ databases">
        <title>Cohnella sp. nov., isolated from soil.</title>
        <authorList>
            <person name="Kim W."/>
        </authorList>
    </citation>
    <scope>NUCLEOTIDE SEQUENCE [LARGE SCALE GENOMIC DNA]</scope>
    <source>
        <strain evidence="1 2">CAU 1483</strain>
    </source>
</reference>
<dbReference type="OrthoDB" id="2636156at2"/>
<gene>
    <name evidence="1" type="ORF">E5161_01780</name>
</gene>
<protein>
    <recommendedName>
        <fullName evidence="3">YtxH domain-containing protein</fullName>
    </recommendedName>
</protein>
<dbReference type="AlphaFoldDB" id="A0A4U0FGU2"/>
<proteinExistence type="predicted"/>
<evidence type="ECO:0008006" key="3">
    <source>
        <dbReference type="Google" id="ProtNLM"/>
    </source>
</evidence>
<accession>A0A4U0FGU2</accession>
<dbReference type="Proteomes" id="UP000309673">
    <property type="component" value="Unassembled WGS sequence"/>
</dbReference>
<sequence length="71" mass="7689">MLKSPWGVALGAVGLLLALSPDARKTARKWAVKATEYVLDLSEQAKEAGGEARNRIQSVSQDLFTTTTDKK</sequence>